<keyword evidence="1 4" id="KW-0328">Glycosyltransferase</keyword>
<name>A0A3S5C3F9_9NEIS</name>
<evidence type="ECO:0000256" key="3">
    <source>
        <dbReference type="ARBA" id="ARBA00022723"/>
    </source>
</evidence>
<evidence type="ECO:0000313" key="4">
    <source>
        <dbReference type="EMBL" id="VEJ50177.1"/>
    </source>
</evidence>
<gene>
    <name evidence="4" type="primary">lgtC</name>
    <name evidence="4" type="ORF">NCTC12742_00556</name>
</gene>
<dbReference type="InterPro" id="IPR050748">
    <property type="entry name" value="Glycosyltrans_8_dom-fam"/>
</dbReference>
<dbReference type="STRING" id="28091.SAMEA3174300_01178"/>
<organism evidence="4 5">
    <name type="scientific">Neisseria weaveri</name>
    <dbReference type="NCBI Taxonomy" id="28091"/>
    <lineage>
        <taxon>Bacteria</taxon>
        <taxon>Pseudomonadati</taxon>
        <taxon>Pseudomonadota</taxon>
        <taxon>Betaproteobacteria</taxon>
        <taxon>Neisseriales</taxon>
        <taxon>Neisseriaceae</taxon>
        <taxon>Neisseria</taxon>
    </lineage>
</organism>
<dbReference type="EC" id="2.4.1.-" evidence="4"/>
<sequence>MNIVFASDDNYASYLGVTIFSILMHNQNAEIDFYILDLGISAESREAVSQLVGSRGCSVSFVQVDKNDFIQMPQTIDYISIASYARLKVAEYLQDIDRALYLDVDILVTGSLQPLWETDLEGRYVGACFDPYVEFELPGYKNKIGLQEQDYYFNAGVLLMDLGKWRDYDVFAKTLAWLGGYRDVIQYQDQDILNGIFKDKVKFLDCRFNFMPFERSRMKRAKKQSGFELHPLEKATVPVVITHYCGKEKAWHADCVHTNAYLFADIFRKLEHVPHGWTKSVCRVGMKNRWEKIFHSIKDKYFYSIY</sequence>
<dbReference type="PANTHER" id="PTHR13778:SF47">
    <property type="entry name" value="LIPOPOLYSACCHARIDE 1,3-GALACTOSYLTRANSFERASE"/>
    <property type="match status" value="1"/>
</dbReference>
<dbReference type="InterPro" id="IPR029044">
    <property type="entry name" value="Nucleotide-diphossugar_trans"/>
</dbReference>
<dbReference type="Proteomes" id="UP000272771">
    <property type="component" value="Chromosome"/>
</dbReference>
<evidence type="ECO:0000313" key="5">
    <source>
        <dbReference type="Proteomes" id="UP000272771"/>
    </source>
</evidence>
<protein>
    <submittedName>
        <fullName evidence="4">Lipooligosaccharyl-alpha-1, 4-galactosyltransferase LgtC</fullName>
        <ecNumber evidence="4">2.4.1.-</ecNumber>
    </submittedName>
</protein>
<dbReference type="Gene3D" id="3.90.550.10">
    <property type="entry name" value="Spore Coat Polysaccharide Biosynthesis Protein SpsA, Chain A"/>
    <property type="match status" value="1"/>
</dbReference>
<keyword evidence="5" id="KW-1185">Reference proteome</keyword>
<dbReference type="SUPFAM" id="SSF53448">
    <property type="entry name" value="Nucleotide-diphospho-sugar transferases"/>
    <property type="match status" value="1"/>
</dbReference>
<dbReference type="GO" id="GO:0016757">
    <property type="term" value="F:glycosyltransferase activity"/>
    <property type="evidence" value="ECO:0007669"/>
    <property type="project" value="UniProtKB-KW"/>
</dbReference>
<dbReference type="OrthoDB" id="5672604at2"/>
<evidence type="ECO:0000256" key="1">
    <source>
        <dbReference type="ARBA" id="ARBA00022676"/>
    </source>
</evidence>
<dbReference type="GO" id="GO:0046872">
    <property type="term" value="F:metal ion binding"/>
    <property type="evidence" value="ECO:0007669"/>
    <property type="project" value="UniProtKB-KW"/>
</dbReference>
<dbReference type="PANTHER" id="PTHR13778">
    <property type="entry name" value="GLYCOSYLTRANSFERASE 8 DOMAIN-CONTAINING PROTEIN"/>
    <property type="match status" value="1"/>
</dbReference>
<dbReference type="EMBL" id="LR134533">
    <property type="protein sequence ID" value="VEJ50177.1"/>
    <property type="molecule type" value="Genomic_DNA"/>
</dbReference>
<keyword evidence="3" id="KW-0479">Metal-binding</keyword>
<proteinExistence type="predicted"/>
<accession>A0A3S5C3F9</accession>
<evidence type="ECO:0000256" key="2">
    <source>
        <dbReference type="ARBA" id="ARBA00022679"/>
    </source>
</evidence>
<keyword evidence="2 4" id="KW-0808">Transferase</keyword>
<dbReference type="Pfam" id="PF01501">
    <property type="entry name" value="Glyco_transf_8"/>
    <property type="match status" value="1"/>
</dbReference>
<dbReference type="CDD" id="cd04194">
    <property type="entry name" value="GT8_A4GalT_like"/>
    <property type="match status" value="1"/>
</dbReference>
<dbReference type="RefSeq" id="WP_004282871.1">
    <property type="nucleotide sequence ID" value="NZ_CAUJRG010000004.1"/>
</dbReference>
<dbReference type="AlphaFoldDB" id="A0A3S5C3F9"/>
<reference evidence="4 5" key="1">
    <citation type="submission" date="2018-12" db="EMBL/GenBank/DDBJ databases">
        <authorList>
            <consortium name="Pathogen Informatics"/>
        </authorList>
    </citation>
    <scope>NUCLEOTIDE SEQUENCE [LARGE SCALE GENOMIC DNA]</scope>
    <source>
        <strain evidence="4 5">NCTC12742</strain>
    </source>
</reference>
<dbReference type="InterPro" id="IPR002495">
    <property type="entry name" value="Glyco_trans_8"/>
</dbReference>